<keyword evidence="2" id="KW-1185">Reference proteome</keyword>
<dbReference type="RefSeq" id="WP_148910048.1">
    <property type="nucleotide sequence ID" value="NZ_VNHX01000027.1"/>
</dbReference>
<comment type="caution">
    <text evidence="1">The sequence shown here is derived from an EMBL/GenBank/DDBJ whole genome shotgun (WGS) entry which is preliminary data.</text>
</comment>
<proteinExistence type="predicted"/>
<organism evidence="1 2">
    <name type="scientific">Sphingobacterium allocomposti</name>
    <dbReference type="NCBI Taxonomy" id="415956"/>
    <lineage>
        <taxon>Bacteria</taxon>
        <taxon>Pseudomonadati</taxon>
        <taxon>Bacteroidota</taxon>
        <taxon>Sphingobacteriia</taxon>
        <taxon>Sphingobacteriales</taxon>
        <taxon>Sphingobacteriaceae</taxon>
        <taxon>Sphingobacterium</taxon>
    </lineage>
</organism>
<dbReference type="AlphaFoldDB" id="A0A5S5D2H2"/>
<evidence type="ECO:0000313" key="2">
    <source>
        <dbReference type="Proteomes" id="UP000325105"/>
    </source>
</evidence>
<reference evidence="1 2" key="1">
    <citation type="submission" date="2019-07" db="EMBL/GenBank/DDBJ databases">
        <title>Genomic Encyclopedia of Archaeal and Bacterial Type Strains, Phase II (KMG-II): from individual species to whole genera.</title>
        <authorList>
            <person name="Goeker M."/>
        </authorList>
    </citation>
    <scope>NUCLEOTIDE SEQUENCE [LARGE SCALE GENOMIC DNA]</scope>
    <source>
        <strain evidence="1 2">DSM 18850</strain>
    </source>
</reference>
<protein>
    <submittedName>
        <fullName evidence="1">Uncharacterized protein</fullName>
    </submittedName>
</protein>
<accession>A0A5S5D2H2</accession>
<dbReference type="EMBL" id="VNHX01000027">
    <property type="protein sequence ID" value="TYP89458.1"/>
    <property type="molecule type" value="Genomic_DNA"/>
</dbReference>
<evidence type="ECO:0000313" key="1">
    <source>
        <dbReference type="EMBL" id="TYP89458.1"/>
    </source>
</evidence>
<dbReference type="Proteomes" id="UP000325105">
    <property type="component" value="Unassembled WGS sequence"/>
</dbReference>
<sequence>MENKIATRDQNLQSVHLLSRELEALSSEQICKVPEIDLDKVLMTAVHKAFRDKGQEVDPNQMDHIVDNLLPTVLKSCPFIRIAEIPIAIEKGILGDYGDYFGLNVVTFTNFIKSHYASEKRAKIAKQTMYEEEEKEPPSEQEILEKDKQLLSYAFEQYKKSGYYEDHGNYMYKVAVKKLGLFSLSAERQKEYLDNGRAKAVEKLKTELIQKPHERRRITSCIQQAGAMEKGSEGVKLVYKESLQLALMGWFKDLVESGIEITELLTKE</sequence>
<dbReference type="OrthoDB" id="790160at2"/>
<gene>
    <name evidence="1" type="ORF">BC792_12759</name>
</gene>
<name>A0A5S5D2H2_9SPHI</name>